<evidence type="ECO:0000313" key="3">
    <source>
        <dbReference type="EMBL" id="AIN96887.1"/>
    </source>
</evidence>
<feature type="transmembrane region" description="Helical" evidence="2">
    <location>
        <begin position="668"/>
        <end position="693"/>
    </location>
</feature>
<keyword evidence="2" id="KW-0472">Membrane</keyword>
<dbReference type="EMBL" id="CP009385">
    <property type="protein sequence ID" value="AIN96887.1"/>
    <property type="molecule type" value="Genomic_DNA"/>
</dbReference>
<protein>
    <submittedName>
        <fullName evidence="3">Uncharacterized protein</fullName>
    </submittedName>
</protein>
<dbReference type="OrthoDB" id="270720at2759"/>
<dbReference type="Gene3D" id="2.20.110.10">
    <property type="entry name" value="Histone H3 K4-specific methyltransferase SET7/9 N-terminal domain"/>
    <property type="match status" value="1"/>
</dbReference>
<organism evidence="3 4">
    <name type="scientific">Leishmania panamensis</name>
    <dbReference type="NCBI Taxonomy" id="5679"/>
    <lineage>
        <taxon>Eukaryota</taxon>
        <taxon>Discoba</taxon>
        <taxon>Euglenozoa</taxon>
        <taxon>Kinetoplastea</taxon>
        <taxon>Metakinetoplastina</taxon>
        <taxon>Trypanosomatida</taxon>
        <taxon>Trypanosomatidae</taxon>
        <taxon>Leishmaniinae</taxon>
        <taxon>Leishmania</taxon>
        <taxon>Leishmania guyanensis species complex</taxon>
    </lineage>
</organism>
<dbReference type="PANTHER" id="PTHR43215">
    <property type="entry name" value="RADIAL SPOKE HEAD 1 HOMOLOG"/>
    <property type="match status" value="1"/>
</dbReference>
<feature type="transmembrane region" description="Helical" evidence="2">
    <location>
        <begin position="347"/>
        <end position="370"/>
    </location>
</feature>
<keyword evidence="4" id="KW-1185">Reference proteome</keyword>
<feature type="transmembrane region" description="Helical" evidence="2">
    <location>
        <begin position="558"/>
        <end position="578"/>
    </location>
</feature>
<dbReference type="SUPFAM" id="SSF82185">
    <property type="entry name" value="Histone H3 K4-specific methyltransferase SET7/9 N-terminal domain"/>
    <property type="match status" value="1"/>
</dbReference>
<dbReference type="VEuPathDB" id="TriTrypDB:LPMP_160110"/>
<dbReference type="Proteomes" id="UP000063063">
    <property type="component" value="Chromosome 16"/>
</dbReference>
<feature type="transmembrane region" description="Helical" evidence="2">
    <location>
        <begin position="593"/>
        <end position="612"/>
    </location>
</feature>
<dbReference type="InterPro" id="IPR003409">
    <property type="entry name" value="MORN"/>
</dbReference>
<dbReference type="eggNOG" id="KOG0231">
    <property type="taxonomic scope" value="Eukaryota"/>
</dbReference>
<keyword evidence="2" id="KW-0812">Transmembrane</keyword>
<dbReference type="RefSeq" id="XP_010697540.1">
    <property type="nucleotide sequence ID" value="XM_010699238.1"/>
</dbReference>
<proteinExistence type="predicted"/>
<sequence>MSTEPAFDASHTDFMGYNLAPDFATVVEASERTGVGYMQYSNGVIYEGDWLNGERHGLGVCYYPSGNIFVGQFRSGMMEGIGTMFFATGECFSGEFRQSSIYKGVYSCRGDEICGTWKDGKRVSEMPTKAPEVLQRARAALFSTIVEQVNMYLWQAASNPTKMVLPASPEDKILLPPLDIVSSNADAYAAPATSLQHLVATPNFRVGGQSFVSTRICNNSIGEGDTTDGLRGVTTEYGSPNTVFTCAAPSPGEIFFIWRFTQRCFVFLFPFLSLPWMPVAPLRITSLHEEREFVVSGAALRSDFDAPSFSICVIAVAMMCHITSIVIVATRVPLGHVQDGRLTLPEMVVPCVLWLVVALVGASYISFFRFPHGLERVDRRLTPKLSALAASLVDAKASVCIFTYDDNGRGKVMNRHYKYRWLLFAVVLGSMMSLSAPATRGGYGHQLFGSEAFEKAAAVLAFFATFLFSTTLTFLVLKITDMQREVRAKLHVMTNLAFLERRCLISPSKHMNMAFHLDERFDATNLFSGFPGWYSLRSLILYASACANHRARRTAMGIFWFVLVCAFIVGLLDIFYIAPRRPTPGNRYYSTAHSYALFTFLFWGALLHRYLYVCVSTRRELRQHLYIIDITGLYQRVKLDDSEASEIIQQCSRITERNDAEPEIFPQVIYNFVVVLTVLLNMGALAAICYQLRQAIGR</sequence>
<name>A0A088RLF9_LEIPA</name>
<feature type="transmembrane region" description="Helical" evidence="2">
    <location>
        <begin position="419"/>
        <end position="436"/>
    </location>
</feature>
<dbReference type="GeneID" id="22573588"/>
<keyword evidence="2" id="KW-1133">Transmembrane helix</keyword>
<keyword evidence="1" id="KW-0677">Repeat</keyword>
<dbReference type="VEuPathDB" id="TriTrypDB:LPAL13_160006000"/>
<gene>
    <name evidence="3" type="ORF">LPMP_160110</name>
</gene>
<dbReference type="SMART" id="SM00698">
    <property type="entry name" value="MORN"/>
    <property type="match status" value="2"/>
</dbReference>
<feature type="transmembrane region" description="Helical" evidence="2">
    <location>
        <begin position="306"/>
        <end position="327"/>
    </location>
</feature>
<feature type="transmembrane region" description="Helical" evidence="2">
    <location>
        <begin position="456"/>
        <end position="477"/>
    </location>
</feature>
<dbReference type="PANTHER" id="PTHR43215:SF14">
    <property type="entry name" value="RADIAL SPOKE HEAD 1 HOMOLOG"/>
    <property type="match status" value="1"/>
</dbReference>
<dbReference type="AlphaFoldDB" id="A0A088RLF9"/>
<reference evidence="3 4" key="1">
    <citation type="journal article" date="2015" name="Sci. Rep.">
        <title>The genome of Leishmania panamensis: insights into genomics of the L. (Viannia) subgenus.</title>
        <authorList>
            <person name="Llanes A."/>
            <person name="Restrepo C.M."/>
            <person name="Vecchio G.D."/>
            <person name="Anguizola F.J."/>
            <person name="Lleonart R."/>
        </authorList>
    </citation>
    <scope>NUCLEOTIDE SEQUENCE [LARGE SCALE GENOMIC DNA]</scope>
    <source>
        <strain evidence="3 4">MHOM/PA/94/PSC-1</strain>
    </source>
</reference>
<evidence type="ECO:0000256" key="1">
    <source>
        <dbReference type="ARBA" id="ARBA00022737"/>
    </source>
</evidence>
<evidence type="ECO:0000313" key="4">
    <source>
        <dbReference type="Proteomes" id="UP000063063"/>
    </source>
</evidence>
<dbReference type="KEGG" id="lpan:LPMP_160110"/>
<dbReference type="Pfam" id="PF02493">
    <property type="entry name" value="MORN"/>
    <property type="match status" value="2"/>
</dbReference>
<evidence type="ECO:0000256" key="2">
    <source>
        <dbReference type="SAM" id="Phobius"/>
    </source>
</evidence>
<feature type="transmembrane region" description="Helical" evidence="2">
    <location>
        <begin position="265"/>
        <end position="285"/>
    </location>
</feature>
<accession>A0A088RLF9</accession>